<dbReference type="AlphaFoldDB" id="A0A089Z405"/>
<name>A0A089Z405_STRGA</name>
<evidence type="ECO:0000313" key="3">
    <source>
        <dbReference type="Proteomes" id="UP000029482"/>
    </source>
</evidence>
<sequence length="199" mass="22260">MPIHDVAVRNEKFRNPNGVARKTSDLATNHPDYRGKRTNCGTTDLKVIQAFIERPLEMAAAAQLIRAGVTDGSLGEAPPLPDDELHDFEAPEGRLLIRWHITRERNRGLRRRKIEAVLRRGGTLACEICDFDFEQVYGDRGSGYIECHHVVPLHVAGEGPTKLTDLTLICANCHRMIHRHAPWPTPKELRSLVLPGSPA</sequence>
<dbReference type="HOGENOM" id="CLU_069068_1_0_11"/>
<feature type="domain" description="HNH nuclease" evidence="1">
    <location>
        <begin position="113"/>
        <end position="175"/>
    </location>
</feature>
<dbReference type="Pfam" id="PF01844">
    <property type="entry name" value="HNH"/>
    <property type="match status" value="1"/>
</dbReference>
<dbReference type="SMART" id="SM00507">
    <property type="entry name" value="HNHc"/>
    <property type="match status" value="1"/>
</dbReference>
<evidence type="ECO:0000313" key="2">
    <source>
        <dbReference type="EMBL" id="AIS00536.1"/>
    </source>
</evidence>
<reference evidence="3" key="1">
    <citation type="journal article" date="2015" name="J. Biotechnol.">
        <title>Complete genome sequence of the actinobacterium Streptomyces glaucescens GLA.O (DSM 40922) consisting of a linear chromosome and one linear plasmid.</title>
        <authorList>
            <person name="Ortseifen V."/>
            <person name="Winkler A."/>
            <person name="Albersmeier A."/>
            <person name="Wendler S."/>
            <person name="Puhler A."/>
            <person name="Kalinowski J."/>
            <person name="Ruckert C."/>
        </authorList>
    </citation>
    <scope>NUCLEOTIDE SEQUENCE [LARGE SCALE GENOMIC DNA]</scope>
    <source>
        <strain evidence="3">DSM 40922 / GLA O</strain>
    </source>
</reference>
<keyword evidence="3" id="KW-1185">Reference proteome</keyword>
<evidence type="ECO:0000259" key="1">
    <source>
        <dbReference type="SMART" id="SM00507"/>
    </source>
</evidence>
<proteinExistence type="predicted"/>
<keyword evidence="2" id="KW-0255">Endonuclease</keyword>
<keyword evidence="2" id="KW-0378">Hydrolase</keyword>
<accession>A0A089Z405</accession>
<dbReference type="KEGG" id="sgu:SGLAU_22930"/>
<protein>
    <submittedName>
        <fullName evidence="2">HNH endonuclease</fullName>
    </submittedName>
</protein>
<dbReference type="Proteomes" id="UP000029482">
    <property type="component" value="Chromosome"/>
</dbReference>
<keyword evidence="2" id="KW-0540">Nuclease</keyword>
<dbReference type="InterPro" id="IPR003615">
    <property type="entry name" value="HNH_nuc"/>
</dbReference>
<dbReference type="GO" id="GO:0003676">
    <property type="term" value="F:nucleic acid binding"/>
    <property type="evidence" value="ECO:0007669"/>
    <property type="project" value="InterPro"/>
</dbReference>
<gene>
    <name evidence="2" type="ORF">SGLAU_22930</name>
</gene>
<dbReference type="EMBL" id="CP009438">
    <property type="protein sequence ID" value="AIS00536.1"/>
    <property type="molecule type" value="Genomic_DNA"/>
</dbReference>
<organism evidence="2 3">
    <name type="scientific">Streptomyces glaucescens</name>
    <dbReference type="NCBI Taxonomy" id="1907"/>
    <lineage>
        <taxon>Bacteria</taxon>
        <taxon>Bacillati</taxon>
        <taxon>Actinomycetota</taxon>
        <taxon>Actinomycetes</taxon>
        <taxon>Kitasatosporales</taxon>
        <taxon>Streptomycetaceae</taxon>
        <taxon>Streptomyces</taxon>
    </lineage>
</organism>
<dbReference type="Gene3D" id="1.10.30.50">
    <property type="match status" value="1"/>
</dbReference>
<dbReference type="GO" id="GO:0008270">
    <property type="term" value="F:zinc ion binding"/>
    <property type="evidence" value="ECO:0007669"/>
    <property type="project" value="InterPro"/>
</dbReference>
<dbReference type="GO" id="GO:0004519">
    <property type="term" value="F:endonuclease activity"/>
    <property type="evidence" value="ECO:0007669"/>
    <property type="project" value="UniProtKB-KW"/>
</dbReference>
<dbReference type="InterPro" id="IPR002711">
    <property type="entry name" value="HNH"/>
</dbReference>
<dbReference type="eggNOG" id="COG3183">
    <property type="taxonomic scope" value="Bacteria"/>
</dbReference>